<evidence type="ECO:0000256" key="2">
    <source>
        <dbReference type="ARBA" id="ARBA00022763"/>
    </source>
</evidence>
<dbReference type="OrthoDB" id="9794313at2"/>
<dbReference type="GO" id="GO:0006284">
    <property type="term" value="P:base-excision repair"/>
    <property type="evidence" value="ECO:0007669"/>
    <property type="project" value="InterPro"/>
</dbReference>
<keyword evidence="2 5" id="KW-0227">DNA damage</keyword>
<dbReference type="Gene3D" id="3.10.300.10">
    <property type="entry name" value="Methylpurine-DNA glycosylase (MPG)"/>
    <property type="match status" value="1"/>
</dbReference>
<evidence type="ECO:0000256" key="5">
    <source>
        <dbReference type="HAMAP-Rule" id="MF_00527"/>
    </source>
</evidence>
<dbReference type="AlphaFoldDB" id="A0A0D8HFC3"/>
<comment type="caution">
    <text evidence="6">The sequence shown here is derived from an EMBL/GenBank/DDBJ whole genome shotgun (WGS) entry which is preliminary data.</text>
</comment>
<dbReference type="NCBIfam" id="NF002003">
    <property type="entry name" value="PRK00802.1-3"/>
    <property type="match status" value="1"/>
</dbReference>
<evidence type="ECO:0000256" key="1">
    <source>
        <dbReference type="ARBA" id="ARBA00009232"/>
    </source>
</evidence>
<proteinExistence type="inferred from homology"/>
<dbReference type="HAMAP" id="MF_00527">
    <property type="entry name" value="3MGH"/>
    <property type="match status" value="1"/>
</dbReference>
<dbReference type="GO" id="GO:0003905">
    <property type="term" value="F:alkylbase DNA N-glycosylase activity"/>
    <property type="evidence" value="ECO:0007669"/>
    <property type="project" value="InterPro"/>
</dbReference>
<organism evidence="6 7">
    <name type="scientific">Acidithrix ferrooxidans</name>
    <dbReference type="NCBI Taxonomy" id="1280514"/>
    <lineage>
        <taxon>Bacteria</taxon>
        <taxon>Bacillati</taxon>
        <taxon>Actinomycetota</taxon>
        <taxon>Acidimicrobiia</taxon>
        <taxon>Acidimicrobiales</taxon>
        <taxon>Acidimicrobiaceae</taxon>
        <taxon>Acidithrix</taxon>
    </lineage>
</organism>
<dbReference type="InterPro" id="IPR003180">
    <property type="entry name" value="MPG"/>
</dbReference>
<keyword evidence="7" id="KW-1185">Reference proteome</keyword>
<evidence type="ECO:0000256" key="3">
    <source>
        <dbReference type="ARBA" id="ARBA00022801"/>
    </source>
</evidence>
<dbReference type="RefSeq" id="WP_052606247.1">
    <property type="nucleotide sequence ID" value="NZ_JXYS01000079.1"/>
</dbReference>
<dbReference type="PANTHER" id="PTHR10429">
    <property type="entry name" value="DNA-3-METHYLADENINE GLYCOSYLASE"/>
    <property type="match status" value="1"/>
</dbReference>
<sequence length="202" mass="22259">MNEIYSLRQICDEEFFQRDTLEVAKSLIGMVILYRGRAIRVSEVEAYRGKDDPASHGFGGISPRNKTMFGPPGHIYVYLSYGIHHCLNIVAEMAGSPSGILVRAGEPLEYHKAGSKVRVIGPSKEREPLSSVGPGRLGRYLNVKLSDDGIDICRNDQGISLFAVLEAASKVIKATPRIGITKGTELEWRFVDSDSSYLSKGR</sequence>
<gene>
    <name evidence="6" type="ORF">AXFE_25420</name>
</gene>
<dbReference type="Proteomes" id="UP000032360">
    <property type="component" value="Unassembled WGS sequence"/>
</dbReference>
<evidence type="ECO:0000313" key="7">
    <source>
        <dbReference type="Proteomes" id="UP000032360"/>
    </source>
</evidence>
<dbReference type="Pfam" id="PF02245">
    <property type="entry name" value="Pur_DNA_glyco"/>
    <property type="match status" value="1"/>
</dbReference>
<keyword evidence="3 5" id="KW-0378">Hydrolase</keyword>
<dbReference type="InterPro" id="IPR011034">
    <property type="entry name" value="Formyl_transferase-like_C_sf"/>
</dbReference>
<keyword evidence="4 5" id="KW-0234">DNA repair</keyword>
<protein>
    <recommendedName>
        <fullName evidence="5">Putative 3-methyladenine DNA glycosylase</fullName>
        <ecNumber evidence="5">3.2.2.-</ecNumber>
    </recommendedName>
</protein>
<reference evidence="6 7" key="1">
    <citation type="submission" date="2015-01" db="EMBL/GenBank/DDBJ databases">
        <title>Draft genome of the acidophilic iron oxidizer Acidithrix ferrooxidans strain Py-F3.</title>
        <authorList>
            <person name="Poehlein A."/>
            <person name="Eisen S."/>
            <person name="Schloemann M."/>
            <person name="Johnson B.D."/>
            <person name="Daniel R."/>
            <person name="Muehling M."/>
        </authorList>
    </citation>
    <scope>NUCLEOTIDE SEQUENCE [LARGE SCALE GENOMIC DNA]</scope>
    <source>
        <strain evidence="6 7">Py-F3</strain>
    </source>
</reference>
<dbReference type="SUPFAM" id="SSF50486">
    <property type="entry name" value="FMT C-terminal domain-like"/>
    <property type="match status" value="1"/>
</dbReference>
<dbReference type="STRING" id="1280514.AXFE_25420"/>
<accession>A0A0D8HFC3</accession>
<evidence type="ECO:0000256" key="4">
    <source>
        <dbReference type="ARBA" id="ARBA00023204"/>
    </source>
</evidence>
<evidence type="ECO:0000313" key="6">
    <source>
        <dbReference type="EMBL" id="KJF16574.1"/>
    </source>
</evidence>
<dbReference type="InterPro" id="IPR036995">
    <property type="entry name" value="MPG_sf"/>
</dbReference>
<dbReference type="PATRIC" id="fig|1280514.3.peg.3337"/>
<dbReference type="CDD" id="cd00540">
    <property type="entry name" value="AAG"/>
    <property type="match status" value="1"/>
</dbReference>
<name>A0A0D8HFC3_9ACTN</name>
<dbReference type="PANTHER" id="PTHR10429:SF0">
    <property type="entry name" value="DNA-3-METHYLADENINE GLYCOSYLASE"/>
    <property type="match status" value="1"/>
</dbReference>
<dbReference type="GO" id="GO:0003677">
    <property type="term" value="F:DNA binding"/>
    <property type="evidence" value="ECO:0007669"/>
    <property type="project" value="InterPro"/>
</dbReference>
<dbReference type="NCBIfam" id="TIGR00567">
    <property type="entry name" value="3mg"/>
    <property type="match status" value="1"/>
</dbReference>
<dbReference type="EC" id="3.2.2.-" evidence="5"/>
<comment type="similarity">
    <text evidence="1 5">Belongs to the DNA glycosylase MPG family.</text>
</comment>
<dbReference type="EMBL" id="JXYS01000079">
    <property type="protein sequence ID" value="KJF16574.1"/>
    <property type="molecule type" value="Genomic_DNA"/>
</dbReference>